<dbReference type="PANTHER" id="PTHR44099:SF2">
    <property type="entry name" value="WD REPEAT-CONTAINING PROTEIN 72"/>
    <property type="match status" value="1"/>
</dbReference>
<protein>
    <recommendedName>
        <fullName evidence="3">Wdr72 protein</fullName>
    </recommendedName>
</protein>
<dbReference type="SUPFAM" id="SSF50978">
    <property type="entry name" value="WD40 repeat-like"/>
    <property type="match status" value="1"/>
</dbReference>
<dbReference type="InterPro" id="IPR015943">
    <property type="entry name" value="WD40/YVTN_repeat-like_dom_sf"/>
</dbReference>
<reference evidence="1" key="2">
    <citation type="journal article" date="2000" name="Genome Res.">
        <title>Normalization and subtraction of cap-trapper-selected cDNAs to prepare full-length cDNA libraries for rapid discovery of new genes.</title>
        <authorList>
            <person name="Carninci P."/>
            <person name="Shibata Y."/>
            <person name="Hayatsu N."/>
            <person name="Sugahara Y."/>
            <person name="Shibata K."/>
            <person name="Itoh M."/>
            <person name="Konno H."/>
            <person name="Okazaki Y."/>
            <person name="Muramatsu M."/>
            <person name="Hayashizaki Y."/>
        </authorList>
    </citation>
    <scope>NUCLEOTIDE SEQUENCE</scope>
    <source>
        <strain evidence="1">C57BL/6J</strain>
        <tissue evidence="1">In vitro fertilized eggs</tissue>
    </source>
</reference>
<proteinExistence type="evidence at transcript level"/>
<dbReference type="AlphaFoldDB" id="Q3UX84"/>
<organism evidence="1">
    <name type="scientific">Mus musculus</name>
    <name type="common">Mouse</name>
    <dbReference type="NCBI Taxonomy" id="10090"/>
    <lineage>
        <taxon>Eukaryota</taxon>
        <taxon>Metazoa</taxon>
        <taxon>Chordata</taxon>
        <taxon>Craniata</taxon>
        <taxon>Vertebrata</taxon>
        <taxon>Euteleostomi</taxon>
        <taxon>Mammalia</taxon>
        <taxon>Eutheria</taxon>
        <taxon>Euarchontoglires</taxon>
        <taxon>Glires</taxon>
        <taxon>Rodentia</taxon>
        <taxon>Myomorpha</taxon>
        <taxon>Muroidea</taxon>
        <taxon>Muridae</taxon>
        <taxon>Murinae</taxon>
        <taxon>Mus</taxon>
        <taxon>Mus</taxon>
    </lineage>
</organism>
<dbReference type="MGI" id="MGI:3583957">
    <property type="gene designation" value="Wdr72"/>
</dbReference>
<evidence type="ECO:0000313" key="2">
    <source>
        <dbReference type="MGI" id="MGI:3583957"/>
    </source>
</evidence>
<dbReference type="EMBL" id="AK135824">
    <property type="protein sequence ID" value="BAE22679.1"/>
    <property type="molecule type" value="mRNA"/>
</dbReference>
<reference evidence="1" key="7">
    <citation type="journal article" date="2005" name="Science">
        <title>The Transcriptional Landscape of the Mammalian Genome.</title>
        <authorList>
            <consortium name="The FANTOM Consortium"/>
            <consortium name="Riken Genome Exploration Research Group and Genome Science Group (Genome Network Project Core Group)"/>
        </authorList>
    </citation>
    <scope>NUCLEOTIDE SEQUENCE</scope>
    <source>
        <strain evidence="1">C57BL/6J</strain>
        <tissue evidence="1">In vitro fertilized eggs</tissue>
    </source>
</reference>
<gene>
    <name evidence="2" type="primary">Wdr72</name>
</gene>
<reference evidence="1" key="5">
    <citation type="journal article" date="2002" name="Nature">
        <title>Analysis of the mouse transcriptome based on functional annotation of 60,770 full-length cDNAs.</title>
        <authorList>
            <consortium name="The FANTOM Consortium and the RIKEN Genome Exploration Research Group Phase I and II Team"/>
        </authorList>
    </citation>
    <scope>NUCLEOTIDE SEQUENCE</scope>
    <source>
        <strain evidence="1">C57BL/6J</strain>
        <tissue evidence="1">In vitro fertilized eggs</tissue>
    </source>
</reference>
<dbReference type="Gene3D" id="2.130.10.10">
    <property type="entry name" value="YVTN repeat-like/Quinoprotein amine dehydrogenase"/>
    <property type="match status" value="1"/>
</dbReference>
<name>Q3UX84_MOUSE</name>
<dbReference type="InterPro" id="IPR049916">
    <property type="entry name" value="WDR72-like"/>
</dbReference>
<reference evidence="1" key="3">
    <citation type="journal article" date="2000" name="Genome Res.">
        <title>RIKEN integrated sequence analysis (RISA) system--384-format sequencing pipeline with 384 multicapillary sequencer.</title>
        <authorList>
            <person name="Shibata K."/>
            <person name="Itoh M."/>
            <person name="Aizawa K."/>
            <person name="Nagaoka S."/>
            <person name="Sasaki N."/>
            <person name="Carninci P."/>
            <person name="Konno H."/>
            <person name="Akiyama J."/>
            <person name="Nishi K."/>
            <person name="Kitsunai T."/>
            <person name="Tashiro H."/>
            <person name="Itoh M."/>
            <person name="Sumi N."/>
            <person name="Ishii Y."/>
            <person name="Nakamura S."/>
            <person name="Hazama M."/>
            <person name="Nishine T."/>
            <person name="Harada A."/>
            <person name="Yamamoto R."/>
            <person name="Matsumoto H."/>
            <person name="Sakaguchi S."/>
            <person name="Ikegami T."/>
            <person name="Kashiwagi K."/>
            <person name="Fujiwake S."/>
            <person name="Inoue K."/>
            <person name="Togawa Y."/>
            <person name="Izawa M."/>
            <person name="Ohara E."/>
            <person name="Watahiki M."/>
            <person name="Yoneda Y."/>
            <person name="Ishikawa T."/>
            <person name="Ozawa K."/>
            <person name="Tanaka T."/>
            <person name="Matsuura S."/>
            <person name="Kawai J."/>
            <person name="Okazaki Y."/>
            <person name="Muramatsu M."/>
            <person name="Inoue Y."/>
            <person name="Kira A."/>
            <person name="Hayashizaki Y."/>
        </authorList>
    </citation>
    <scope>NUCLEOTIDE SEQUENCE</scope>
    <source>
        <strain evidence="1">C57BL/6J</strain>
        <tissue evidence="1">In vitro fertilized eggs</tissue>
    </source>
</reference>
<sequence>MRGALQAVALWGRKAPPHSITAIMITDDQQTIVTGSQEGQLCLWSLSPELKISAKELLFGHLASVTCLARARDFSKQPYVVSAAENGAHLCTLHLWHFGMRSFVVETCATQGGCGTSALWPLDVSSVFLVAMRFLESG</sequence>
<evidence type="ECO:0008006" key="3">
    <source>
        <dbReference type="Google" id="ProtNLM"/>
    </source>
</evidence>
<reference evidence="1" key="1">
    <citation type="journal article" date="1999" name="Methods Enzymol.">
        <title>High-efficiency full-length cDNA cloning.</title>
        <authorList>
            <person name="Carninci P."/>
            <person name="Hayashizaki Y."/>
        </authorList>
    </citation>
    <scope>NUCLEOTIDE SEQUENCE</scope>
    <source>
        <strain evidence="1">C57BL/6J</strain>
        <tissue evidence="1">In vitro fertilized eggs</tissue>
    </source>
</reference>
<dbReference type="PANTHER" id="PTHR44099">
    <property type="entry name" value="RABCONNECTIN-3B, ISOFORM A"/>
    <property type="match status" value="1"/>
</dbReference>
<evidence type="ECO:0000313" key="1">
    <source>
        <dbReference type="EMBL" id="BAE22679.1"/>
    </source>
</evidence>
<reference evidence="1" key="4">
    <citation type="journal article" date="2001" name="Nature">
        <title>Functional annotation of a full-length mouse cDNA collection.</title>
        <authorList>
            <consortium name="The RIKEN Genome Exploration Research Group Phase II Team and the FANTOM Consortium"/>
        </authorList>
    </citation>
    <scope>NUCLEOTIDE SEQUENCE</scope>
    <source>
        <strain evidence="1">C57BL/6J</strain>
        <tissue evidence="1">In vitro fertilized eggs</tissue>
    </source>
</reference>
<reference evidence="1" key="8">
    <citation type="journal article" date="2005" name="Science">
        <title>Antisense Transcription in the Mammalian Transcriptome.</title>
        <authorList>
            <consortium name="RIKEN Genome Exploration Research Group and Genome Science Group (Genome Network Project Core Group) and the FANTOM Consortium"/>
        </authorList>
    </citation>
    <scope>NUCLEOTIDE SEQUENCE</scope>
    <source>
        <strain evidence="1">C57BL/6J</strain>
        <tissue evidence="1">In vitro fertilized eggs</tissue>
    </source>
</reference>
<reference evidence="1" key="6">
    <citation type="submission" date="2004-03" db="EMBL/GenBank/DDBJ databases">
        <authorList>
            <person name="Arakawa T."/>
            <person name="Carninci P."/>
            <person name="Fukuda S."/>
            <person name="Hashizume W."/>
            <person name="Hayashida K."/>
            <person name="Hori F."/>
            <person name="Iida J."/>
            <person name="Imamura K."/>
            <person name="Imotani K."/>
            <person name="Itoh M."/>
            <person name="Kanagawa S."/>
            <person name="Kawai J."/>
            <person name="Kojima M."/>
            <person name="Konno H."/>
            <person name="Murata M."/>
            <person name="Nakamura M."/>
            <person name="Ninomiya N."/>
            <person name="Nishiyori H."/>
            <person name="Nomura K."/>
            <person name="Ohno M."/>
            <person name="Sakazume N."/>
            <person name="Sano H."/>
            <person name="Sasaki D."/>
            <person name="Shibata K."/>
            <person name="Shiraki T."/>
            <person name="Tagami M."/>
            <person name="Tagami Y."/>
            <person name="Waki K."/>
            <person name="Watahiki A."/>
            <person name="Muramatsu M."/>
            <person name="Hayashizaki Y."/>
        </authorList>
    </citation>
    <scope>NUCLEOTIDE SEQUENCE</scope>
    <source>
        <strain evidence="1">C57BL/6J</strain>
        <tissue evidence="1">In vitro fertilized eggs</tissue>
    </source>
</reference>
<accession>Q3UX84</accession>
<dbReference type="AGR" id="MGI:3583957"/>
<dbReference type="InterPro" id="IPR036322">
    <property type="entry name" value="WD40_repeat_dom_sf"/>
</dbReference>